<feature type="domain" description="F-box" evidence="1">
    <location>
        <begin position="6"/>
        <end position="54"/>
    </location>
</feature>
<dbReference type="InterPro" id="IPR001810">
    <property type="entry name" value="F-box_dom"/>
</dbReference>
<dbReference type="InterPro" id="IPR036047">
    <property type="entry name" value="F-box-like_dom_sf"/>
</dbReference>
<dbReference type="Proteomes" id="UP000016932">
    <property type="component" value="Unassembled WGS sequence"/>
</dbReference>
<evidence type="ECO:0000313" key="3">
    <source>
        <dbReference type="Proteomes" id="UP000016932"/>
    </source>
</evidence>
<dbReference type="EMBL" id="KB446562">
    <property type="protein sequence ID" value="EME79166.1"/>
    <property type="molecule type" value="Genomic_DNA"/>
</dbReference>
<organism evidence="2 3">
    <name type="scientific">Pseudocercospora fijiensis (strain CIRAD86)</name>
    <name type="common">Black leaf streak disease fungus</name>
    <name type="synonym">Mycosphaerella fijiensis</name>
    <dbReference type="NCBI Taxonomy" id="383855"/>
    <lineage>
        <taxon>Eukaryota</taxon>
        <taxon>Fungi</taxon>
        <taxon>Dikarya</taxon>
        <taxon>Ascomycota</taxon>
        <taxon>Pezizomycotina</taxon>
        <taxon>Dothideomycetes</taxon>
        <taxon>Dothideomycetidae</taxon>
        <taxon>Mycosphaerellales</taxon>
        <taxon>Mycosphaerellaceae</taxon>
        <taxon>Pseudocercospora</taxon>
    </lineage>
</organism>
<dbReference type="VEuPathDB" id="FungiDB:MYCFIDRAFT_177811"/>
<dbReference type="Pfam" id="PF12937">
    <property type="entry name" value="F-box-like"/>
    <property type="match status" value="1"/>
</dbReference>
<proteinExistence type="predicted"/>
<dbReference type="SMART" id="SM00256">
    <property type="entry name" value="FBOX"/>
    <property type="match status" value="1"/>
</dbReference>
<dbReference type="Gene3D" id="1.20.1280.50">
    <property type="match status" value="1"/>
</dbReference>
<dbReference type="GeneID" id="19333845"/>
<dbReference type="SUPFAM" id="SSF81383">
    <property type="entry name" value="F-box domain"/>
    <property type="match status" value="1"/>
</dbReference>
<dbReference type="HOGENOM" id="CLU_894661_0_0_1"/>
<dbReference type="KEGG" id="pfj:MYCFIDRAFT_177811"/>
<gene>
    <name evidence="2" type="ORF">MYCFIDRAFT_177811</name>
</gene>
<evidence type="ECO:0000313" key="2">
    <source>
        <dbReference type="EMBL" id="EME79166.1"/>
    </source>
</evidence>
<dbReference type="PROSITE" id="PS50181">
    <property type="entry name" value="FBOX"/>
    <property type="match status" value="1"/>
</dbReference>
<dbReference type="AlphaFoldDB" id="M3A3E9"/>
<name>M3A3E9_PSEFD</name>
<sequence length="329" mass="38175">MLAAAMAEITDLPAELKLDIFERIPARDIQRCRRVCRDFRDTIGANTPALSRDICARQVARLTAKVDYVYDYDPSQVTFLEALRRWCTHRGVPLEQHMRAQDLRLFAELYLFNFLRHGLKADQVCSEHDVTLPFPADSVAEAIVNALLDQLIWIAITMVELLVKKYKPEGFHSFSTFQDKVSFADDHEWQDLSSIPEFGRAWAEEIFETAAMQPEPLGCTFRLRQEQESTLHSILPLSELRASPFIYRDGPYPFSARMDTHQGISTVPELVRTFEVPFLPWRHFAEHAVTYCVKSDWAYTEIERTRSLEQKLRLELLKKAAILQDIYIY</sequence>
<dbReference type="RefSeq" id="XP_007929958.1">
    <property type="nucleotide sequence ID" value="XM_007931767.1"/>
</dbReference>
<evidence type="ECO:0000259" key="1">
    <source>
        <dbReference type="PROSITE" id="PS50181"/>
    </source>
</evidence>
<keyword evidence="3" id="KW-1185">Reference proteome</keyword>
<accession>M3A3E9</accession>
<protein>
    <recommendedName>
        <fullName evidence="1">F-box domain-containing protein</fullName>
    </recommendedName>
</protein>
<reference evidence="2 3" key="1">
    <citation type="journal article" date="2012" name="PLoS Pathog.">
        <title>Diverse lifestyles and strategies of plant pathogenesis encoded in the genomes of eighteen Dothideomycetes fungi.</title>
        <authorList>
            <person name="Ohm R.A."/>
            <person name="Feau N."/>
            <person name="Henrissat B."/>
            <person name="Schoch C.L."/>
            <person name="Horwitz B.A."/>
            <person name="Barry K.W."/>
            <person name="Condon B.J."/>
            <person name="Copeland A.C."/>
            <person name="Dhillon B."/>
            <person name="Glaser F."/>
            <person name="Hesse C.N."/>
            <person name="Kosti I."/>
            <person name="LaButti K."/>
            <person name="Lindquist E.A."/>
            <person name="Lucas S."/>
            <person name="Salamov A.A."/>
            <person name="Bradshaw R.E."/>
            <person name="Ciuffetti L."/>
            <person name="Hamelin R.C."/>
            <person name="Kema G.H.J."/>
            <person name="Lawrence C."/>
            <person name="Scott J.A."/>
            <person name="Spatafora J.W."/>
            <person name="Turgeon B.G."/>
            <person name="de Wit P.J.G.M."/>
            <person name="Zhong S."/>
            <person name="Goodwin S.B."/>
            <person name="Grigoriev I.V."/>
        </authorList>
    </citation>
    <scope>NUCLEOTIDE SEQUENCE [LARGE SCALE GENOMIC DNA]</scope>
    <source>
        <strain evidence="2 3">CIRAD86</strain>
    </source>
</reference>
<dbReference type="OrthoDB" id="3626166at2759"/>